<dbReference type="OrthoDB" id="2234212at2759"/>
<feature type="region of interest" description="Disordered" evidence="1">
    <location>
        <begin position="129"/>
        <end position="171"/>
    </location>
</feature>
<reference evidence="2" key="1">
    <citation type="journal article" date="2020" name="Microb. Genom.">
        <title>Genetic diversity of clinical and environmental Mucorales isolates obtained from an investigation of mucormycosis cases among solid organ transplant recipients.</title>
        <authorList>
            <person name="Nguyen M.H."/>
            <person name="Kaul D."/>
            <person name="Muto C."/>
            <person name="Cheng S.J."/>
            <person name="Richter R.A."/>
            <person name="Bruno V.M."/>
            <person name="Liu G."/>
            <person name="Beyhan S."/>
            <person name="Sundermann A.J."/>
            <person name="Mounaud S."/>
            <person name="Pasculle A.W."/>
            <person name="Nierman W.C."/>
            <person name="Driscoll E."/>
            <person name="Cumbie R."/>
            <person name="Clancy C.J."/>
            <person name="Dupont C.L."/>
        </authorList>
    </citation>
    <scope>NUCLEOTIDE SEQUENCE</scope>
    <source>
        <strain evidence="2">GL11</strain>
    </source>
</reference>
<feature type="compositionally biased region" description="Basic and acidic residues" evidence="1">
    <location>
        <begin position="139"/>
        <end position="171"/>
    </location>
</feature>
<evidence type="ECO:0000313" key="2">
    <source>
        <dbReference type="EMBL" id="KAG1311118.1"/>
    </source>
</evidence>
<accession>A0A9P6XDH6</accession>
<dbReference type="Proteomes" id="UP000716291">
    <property type="component" value="Unassembled WGS sequence"/>
</dbReference>
<evidence type="ECO:0000313" key="3">
    <source>
        <dbReference type="Proteomes" id="UP000716291"/>
    </source>
</evidence>
<comment type="caution">
    <text evidence="2">The sequence shown here is derived from an EMBL/GenBank/DDBJ whole genome shotgun (WGS) entry which is preliminary data.</text>
</comment>
<gene>
    <name evidence="2" type="ORF">G6F64_004040</name>
</gene>
<proteinExistence type="predicted"/>
<name>A0A9P6XDH6_RHIOR</name>
<keyword evidence="3" id="KW-1185">Reference proteome</keyword>
<dbReference type="AlphaFoldDB" id="A0A9P6XDH6"/>
<evidence type="ECO:0000256" key="1">
    <source>
        <dbReference type="SAM" id="MobiDB-lite"/>
    </source>
</evidence>
<sequence length="171" mass="19948">MLDLVNTVYESIQELKSTVQKRANELNFSVSTKRSNHRSVYIQCIYGGFYRNTHRIENKDRKRRRTTKKIGCEWLLAASLISERKKWVIRSVSDINAHNHPLPSEDAYKQTLQFSEKVVKNFTKNQLEENGQEIINKNSKGDIQDKTKGQKMEESAKDNKTIEKERSTQGQ</sequence>
<evidence type="ECO:0008006" key="4">
    <source>
        <dbReference type="Google" id="ProtNLM"/>
    </source>
</evidence>
<dbReference type="EMBL" id="JAANQT010000424">
    <property type="protein sequence ID" value="KAG1311118.1"/>
    <property type="molecule type" value="Genomic_DNA"/>
</dbReference>
<organism evidence="2 3">
    <name type="scientific">Rhizopus oryzae</name>
    <name type="common">Mucormycosis agent</name>
    <name type="synonym">Rhizopus arrhizus var. delemar</name>
    <dbReference type="NCBI Taxonomy" id="64495"/>
    <lineage>
        <taxon>Eukaryota</taxon>
        <taxon>Fungi</taxon>
        <taxon>Fungi incertae sedis</taxon>
        <taxon>Mucoromycota</taxon>
        <taxon>Mucoromycotina</taxon>
        <taxon>Mucoromycetes</taxon>
        <taxon>Mucorales</taxon>
        <taxon>Mucorineae</taxon>
        <taxon>Rhizopodaceae</taxon>
        <taxon>Rhizopus</taxon>
    </lineage>
</organism>
<feature type="compositionally biased region" description="Polar residues" evidence="1">
    <location>
        <begin position="129"/>
        <end position="138"/>
    </location>
</feature>
<protein>
    <recommendedName>
        <fullName evidence="4">FAR1 domain-containing protein</fullName>
    </recommendedName>
</protein>